<feature type="region of interest" description="Disordered" evidence="1">
    <location>
        <begin position="244"/>
        <end position="326"/>
    </location>
</feature>
<feature type="region of interest" description="Disordered" evidence="1">
    <location>
        <begin position="835"/>
        <end position="914"/>
    </location>
</feature>
<gene>
    <name evidence="2" type="ORF">B0T11DRAFT_88176</name>
</gene>
<feature type="compositionally biased region" description="Low complexity" evidence="1">
    <location>
        <begin position="249"/>
        <end position="262"/>
    </location>
</feature>
<feature type="compositionally biased region" description="Polar residues" evidence="1">
    <location>
        <begin position="170"/>
        <end position="186"/>
    </location>
</feature>
<feature type="region of interest" description="Disordered" evidence="1">
    <location>
        <begin position="1"/>
        <end position="186"/>
    </location>
</feature>
<feature type="compositionally biased region" description="Basic and acidic residues" evidence="1">
    <location>
        <begin position="350"/>
        <end position="367"/>
    </location>
</feature>
<dbReference type="EMBL" id="JAGPXD010000003">
    <property type="protein sequence ID" value="KAH7362859.1"/>
    <property type="molecule type" value="Genomic_DNA"/>
</dbReference>
<dbReference type="Gene3D" id="3.40.50.150">
    <property type="entry name" value="Vaccinia Virus protein VP39"/>
    <property type="match status" value="1"/>
</dbReference>
<proteinExistence type="predicted"/>
<dbReference type="SUPFAM" id="SSF53335">
    <property type="entry name" value="S-adenosyl-L-methionine-dependent methyltransferases"/>
    <property type="match status" value="1"/>
</dbReference>
<feature type="compositionally biased region" description="Polar residues" evidence="1">
    <location>
        <begin position="340"/>
        <end position="349"/>
    </location>
</feature>
<feature type="region of interest" description="Disordered" evidence="1">
    <location>
        <begin position="632"/>
        <end position="690"/>
    </location>
</feature>
<feature type="compositionally biased region" description="Pro residues" evidence="1">
    <location>
        <begin position="369"/>
        <end position="378"/>
    </location>
</feature>
<feature type="compositionally biased region" description="Basic and acidic residues" evidence="1">
    <location>
        <begin position="857"/>
        <end position="867"/>
    </location>
</feature>
<reference evidence="2" key="1">
    <citation type="journal article" date="2021" name="Nat. Commun.">
        <title>Genetic determinants of endophytism in the Arabidopsis root mycobiome.</title>
        <authorList>
            <person name="Mesny F."/>
            <person name="Miyauchi S."/>
            <person name="Thiergart T."/>
            <person name="Pickel B."/>
            <person name="Atanasova L."/>
            <person name="Karlsson M."/>
            <person name="Huettel B."/>
            <person name="Barry K.W."/>
            <person name="Haridas S."/>
            <person name="Chen C."/>
            <person name="Bauer D."/>
            <person name="Andreopoulos W."/>
            <person name="Pangilinan J."/>
            <person name="LaButti K."/>
            <person name="Riley R."/>
            <person name="Lipzen A."/>
            <person name="Clum A."/>
            <person name="Drula E."/>
            <person name="Henrissat B."/>
            <person name="Kohler A."/>
            <person name="Grigoriev I.V."/>
            <person name="Martin F.M."/>
            <person name="Hacquard S."/>
        </authorList>
    </citation>
    <scope>NUCLEOTIDE SEQUENCE</scope>
    <source>
        <strain evidence="2">MPI-CAGE-AT-0016</strain>
    </source>
</reference>
<feature type="compositionally biased region" description="Polar residues" evidence="1">
    <location>
        <begin position="998"/>
        <end position="1008"/>
    </location>
</feature>
<name>A0A8K0TIR1_9PEZI</name>
<feature type="compositionally biased region" description="Basic and acidic residues" evidence="1">
    <location>
        <begin position="1203"/>
        <end position="1213"/>
    </location>
</feature>
<feature type="compositionally biased region" description="Low complexity" evidence="1">
    <location>
        <begin position="407"/>
        <end position="418"/>
    </location>
</feature>
<evidence type="ECO:0000256" key="1">
    <source>
        <dbReference type="SAM" id="MobiDB-lite"/>
    </source>
</evidence>
<feature type="compositionally biased region" description="Polar residues" evidence="1">
    <location>
        <begin position="462"/>
        <end position="472"/>
    </location>
</feature>
<feature type="compositionally biased region" description="Polar residues" evidence="1">
    <location>
        <begin position="966"/>
        <end position="985"/>
    </location>
</feature>
<evidence type="ECO:0000313" key="3">
    <source>
        <dbReference type="Proteomes" id="UP000813385"/>
    </source>
</evidence>
<feature type="region of interest" description="Disordered" evidence="1">
    <location>
        <begin position="704"/>
        <end position="797"/>
    </location>
</feature>
<evidence type="ECO:0000313" key="2">
    <source>
        <dbReference type="EMBL" id="KAH7362859.1"/>
    </source>
</evidence>
<organism evidence="2 3">
    <name type="scientific">Plectosphaerella cucumerina</name>
    <dbReference type="NCBI Taxonomy" id="40658"/>
    <lineage>
        <taxon>Eukaryota</taxon>
        <taxon>Fungi</taxon>
        <taxon>Dikarya</taxon>
        <taxon>Ascomycota</taxon>
        <taxon>Pezizomycotina</taxon>
        <taxon>Sordariomycetes</taxon>
        <taxon>Hypocreomycetidae</taxon>
        <taxon>Glomerellales</taxon>
        <taxon>Plectosphaerellaceae</taxon>
        <taxon>Plectosphaerella</taxon>
    </lineage>
</organism>
<evidence type="ECO:0008006" key="4">
    <source>
        <dbReference type="Google" id="ProtNLM"/>
    </source>
</evidence>
<keyword evidence="3" id="KW-1185">Reference proteome</keyword>
<feature type="region of interest" description="Disordered" evidence="1">
    <location>
        <begin position="339"/>
        <end position="595"/>
    </location>
</feature>
<feature type="compositionally biased region" description="Polar residues" evidence="1">
    <location>
        <begin position="520"/>
        <end position="529"/>
    </location>
</feature>
<comment type="caution">
    <text evidence="2">The sequence shown here is derived from an EMBL/GenBank/DDBJ whole genome shotgun (WGS) entry which is preliminary data.</text>
</comment>
<dbReference type="InterPro" id="IPR029063">
    <property type="entry name" value="SAM-dependent_MTases_sf"/>
</dbReference>
<feature type="region of interest" description="Disordered" evidence="1">
    <location>
        <begin position="924"/>
        <end position="943"/>
    </location>
</feature>
<feature type="compositionally biased region" description="Low complexity" evidence="1">
    <location>
        <begin position="108"/>
        <end position="118"/>
    </location>
</feature>
<feature type="region of interest" description="Disordered" evidence="1">
    <location>
        <begin position="1122"/>
        <end position="1218"/>
    </location>
</feature>
<feature type="compositionally biased region" description="Basic residues" evidence="1">
    <location>
        <begin position="763"/>
        <end position="772"/>
    </location>
</feature>
<dbReference type="Proteomes" id="UP000813385">
    <property type="component" value="Unassembled WGS sequence"/>
</dbReference>
<feature type="region of interest" description="Disordered" evidence="1">
    <location>
        <begin position="948"/>
        <end position="1014"/>
    </location>
</feature>
<feature type="compositionally biased region" description="Polar residues" evidence="1">
    <location>
        <begin position="273"/>
        <end position="285"/>
    </location>
</feature>
<protein>
    <recommendedName>
        <fullName evidence="4">Methyltransferase type 11 domain-containing protein</fullName>
    </recommendedName>
</protein>
<accession>A0A8K0TIR1</accession>
<feature type="compositionally biased region" description="Polar residues" evidence="1">
    <location>
        <begin position="1168"/>
        <end position="1179"/>
    </location>
</feature>
<dbReference type="OrthoDB" id="5382952at2759"/>
<sequence>MSSANPSFGLPSNPRDTPRTRRYGSATDPTDVVPVDIRQKVSQRRASNRTPNQQPPQGKTVANTTQTGRARRPAPPVAARIPSSQVARAPTMNPPEGSISTVRSAQGAPPKATTATTPSSNKGPGQDSIPVPTRSILRKKQPIQTQSRGGAVFHSRGDSERTASSSSSSVDPSIGTQSDRIASQSPDGIQVAHTVELPRTQAHAITIYPELDRYRNIPAHSYGSNDLYLEVPFHLATHDLPVPPTPAYSGTSSQLSTTSPSTRFSESPGAYSRDTTPTSISSQSPGMLASMRFAPHQKPRQTSPAYSRPPVTRRRTGSMSNDIEVSGGDYQGLAAVREALTSSSSNSTVRDGDRSEQVKPKLKEKKQLPPTPPSPPPRKSSQKFTEAKTESSPRRPPQGNTTTITSPAKATAPRARPALQSRATPPSRPSRDNTPDLHSQIPDPPPIVHSNLTHAPVVLERPSTTGRQQSFSPLPRRMTPSPALGKPTVRAAPLPPGREATPKPRPSLPSPLTSPEKATKTANASSFNTRFPFFSKRSKTAPDLSQVDDKPTRKGPVAGTGHEGYGRIGSIRRRSGSMLIGRSNPEPDLPRPTVNANRSVDTFLQDRTNPVVISGGEVVHNRNISSDLSRVDSHQSFAMSRPSVDSRWDSETSTTSSVHRDSSRISSLPRVTRPRVSHRRPSDSSDSEAVAMKSTLAFRRSVQRLRASPEQEPLRIPKPIITSRGASPSINSKDAGFRTDDSMPDSEWEGARGRKATTTPPRKLTKKARSPRKWNPFSRSQSRPKKTEEPEPVSATVTVVQQPQIPFYAVMDGSEQEDMEPQRIEDVLRDAHVFDGPLDIPTPPRLSVRTKLPSELPEPKRPLEKSPEQSSEFRLPPQPRQLRRIDKVIGDMTLDTSMDSAETETRPSRLAQVGRIPKVVNTRVDESPRSFSRPFNRLSYQRMTPVDTPQDQFIAKGPSPPKPSTPELTPETSSGETLSGSNSHATPPDLTSREFLTMSPNKNYQGHTSSSSSGSTNFAFAYELAVLPDPNGPLVEDEIWEEYNDLLGEVPPSATSSKGIPFHLEAFSKNASKQSQVAESPTIAQAASKADIPMQPVDECFTDCESECSNESGDMTERIRKAFAPKPELGRSVLRSPRAPTSAPRTPKLDDAVSFRSPARTPKLSGEVKQTSPVRTQKPTIEPKSRSPAVSQKRASDSSSKSHKSDSSCKSSEDESPLAQVNLRVGSMTVSKWLSFGHVLFSPGREELVPEEGSLKRHSILVIDGLGNDDWSFYAAETYPMATFFNMSPRAPLPKLRKTVSNFPLSPPNHHQIQFVSHLGKFPFGSESFTSVVYRFPAAAPESHYRNIISEARRVLKPGGYIELSLLDVDLNNMGNRGRRAVRQLKERLREKTPDISLGSSSDLAVRLLGSNGFSDIKSCHVGVPVASVVTKSDAASTQRTTPRGFKQAKEQRSLADLMNDKSDSADENITKMVAKVGRWWYTRCYEGATRDDAAVKSIWTDRALLAECDELRTSLKLMVCYARVPERSRIASI</sequence>
<feature type="compositionally biased region" description="Polar residues" evidence="1">
    <location>
        <begin position="48"/>
        <end position="68"/>
    </location>
</feature>